<name>A0ACB7Z167_9ERIC</name>
<protein>
    <submittedName>
        <fullName evidence="1">Uncharacterized protein</fullName>
    </submittedName>
</protein>
<proteinExistence type="predicted"/>
<sequence length="87" mass="9560">MDRKSSIEKEPRTLSVRQMQVARDVAQYVVNTSTVDEALRIFTEGLEPVETVAKENGDPIMDVGEEFDCSSSEVGVPGPREISSAPF</sequence>
<reference evidence="1 2" key="1">
    <citation type="journal article" date="2021" name="Hortic Res">
        <title>High-quality reference genome and annotation aids understanding of berry development for evergreen blueberry (Vaccinium darrowii).</title>
        <authorList>
            <person name="Yu J."/>
            <person name="Hulse-Kemp A.M."/>
            <person name="Babiker E."/>
            <person name="Staton M."/>
        </authorList>
    </citation>
    <scope>NUCLEOTIDE SEQUENCE [LARGE SCALE GENOMIC DNA]</scope>
    <source>
        <strain evidence="2">cv. NJ 8807/NJ 8810</strain>
        <tissue evidence="1">Young leaf</tissue>
    </source>
</reference>
<organism evidence="1 2">
    <name type="scientific">Vaccinium darrowii</name>
    <dbReference type="NCBI Taxonomy" id="229202"/>
    <lineage>
        <taxon>Eukaryota</taxon>
        <taxon>Viridiplantae</taxon>
        <taxon>Streptophyta</taxon>
        <taxon>Embryophyta</taxon>
        <taxon>Tracheophyta</taxon>
        <taxon>Spermatophyta</taxon>
        <taxon>Magnoliopsida</taxon>
        <taxon>eudicotyledons</taxon>
        <taxon>Gunneridae</taxon>
        <taxon>Pentapetalae</taxon>
        <taxon>asterids</taxon>
        <taxon>Ericales</taxon>
        <taxon>Ericaceae</taxon>
        <taxon>Vaccinioideae</taxon>
        <taxon>Vaccinieae</taxon>
        <taxon>Vaccinium</taxon>
    </lineage>
</organism>
<dbReference type="EMBL" id="CM037154">
    <property type="protein sequence ID" value="KAH7859645.1"/>
    <property type="molecule type" value="Genomic_DNA"/>
</dbReference>
<evidence type="ECO:0000313" key="1">
    <source>
        <dbReference type="EMBL" id="KAH7859645.1"/>
    </source>
</evidence>
<gene>
    <name evidence="1" type="ORF">Vadar_003729</name>
</gene>
<dbReference type="Proteomes" id="UP000828048">
    <property type="component" value="Chromosome 4"/>
</dbReference>
<evidence type="ECO:0000313" key="2">
    <source>
        <dbReference type="Proteomes" id="UP000828048"/>
    </source>
</evidence>
<comment type="caution">
    <text evidence="1">The sequence shown here is derived from an EMBL/GenBank/DDBJ whole genome shotgun (WGS) entry which is preliminary data.</text>
</comment>
<keyword evidence="2" id="KW-1185">Reference proteome</keyword>
<accession>A0ACB7Z167</accession>